<reference evidence="1 2" key="2">
    <citation type="journal article" date="2019" name="G3 (Bethesda)">
        <title>Hybrid Assembly of the Genome of the Entomopathogenic Nematode Steinernema carpocapsae Identifies the X-Chromosome.</title>
        <authorList>
            <person name="Serra L."/>
            <person name="Macchietto M."/>
            <person name="Macias-Munoz A."/>
            <person name="McGill C.J."/>
            <person name="Rodriguez I.M."/>
            <person name="Rodriguez B."/>
            <person name="Murad R."/>
            <person name="Mortazavi A."/>
        </authorList>
    </citation>
    <scope>NUCLEOTIDE SEQUENCE [LARGE SCALE GENOMIC DNA]</scope>
    <source>
        <strain evidence="1 2">ALL</strain>
    </source>
</reference>
<dbReference type="AlphaFoldDB" id="A0A4U8UMD7"/>
<dbReference type="EMBL" id="AZBU02000001">
    <property type="protein sequence ID" value="TMS33779.1"/>
    <property type="molecule type" value="Genomic_DNA"/>
</dbReference>
<protein>
    <submittedName>
        <fullName evidence="1">Uncharacterized protein</fullName>
    </submittedName>
</protein>
<name>A0A4U8UMD7_STECR</name>
<reference evidence="1 2" key="1">
    <citation type="journal article" date="2015" name="Genome Biol.">
        <title>Comparative genomics of Steinernema reveals deeply conserved gene regulatory networks.</title>
        <authorList>
            <person name="Dillman A.R."/>
            <person name="Macchietto M."/>
            <person name="Porter C.F."/>
            <person name="Rogers A."/>
            <person name="Williams B."/>
            <person name="Antoshechkin I."/>
            <person name="Lee M.M."/>
            <person name="Goodwin Z."/>
            <person name="Lu X."/>
            <person name="Lewis E.E."/>
            <person name="Goodrich-Blair H."/>
            <person name="Stock S.P."/>
            <person name="Adams B.J."/>
            <person name="Sternberg P.W."/>
            <person name="Mortazavi A."/>
        </authorList>
    </citation>
    <scope>NUCLEOTIDE SEQUENCE [LARGE SCALE GENOMIC DNA]</scope>
    <source>
        <strain evidence="1 2">ALL</strain>
    </source>
</reference>
<proteinExistence type="predicted"/>
<dbReference type="Proteomes" id="UP000298663">
    <property type="component" value="Chromosome X"/>
</dbReference>
<evidence type="ECO:0000313" key="1">
    <source>
        <dbReference type="EMBL" id="TMS33779.1"/>
    </source>
</evidence>
<keyword evidence="2" id="KW-1185">Reference proteome</keyword>
<sequence length="71" mass="8474">MKSFFVLMHWSWNKIEGRRSQFADRDFDTFDRPCLADRRANHLYQQQNKGRLRSDTLNVAEESREAVVAEV</sequence>
<organism evidence="1 2">
    <name type="scientific">Steinernema carpocapsae</name>
    <name type="common">Entomopathogenic nematode</name>
    <dbReference type="NCBI Taxonomy" id="34508"/>
    <lineage>
        <taxon>Eukaryota</taxon>
        <taxon>Metazoa</taxon>
        <taxon>Ecdysozoa</taxon>
        <taxon>Nematoda</taxon>
        <taxon>Chromadorea</taxon>
        <taxon>Rhabditida</taxon>
        <taxon>Tylenchina</taxon>
        <taxon>Panagrolaimomorpha</taxon>
        <taxon>Strongyloidoidea</taxon>
        <taxon>Steinernematidae</taxon>
        <taxon>Steinernema</taxon>
    </lineage>
</organism>
<gene>
    <name evidence="1" type="ORF">L596_001476</name>
</gene>
<comment type="caution">
    <text evidence="1">The sequence shown here is derived from an EMBL/GenBank/DDBJ whole genome shotgun (WGS) entry which is preliminary data.</text>
</comment>
<accession>A0A4U8UMD7</accession>
<evidence type="ECO:0000313" key="2">
    <source>
        <dbReference type="Proteomes" id="UP000298663"/>
    </source>
</evidence>
<dbReference type="EMBL" id="CM016762">
    <property type="protein sequence ID" value="TMS33779.1"/>
    <property type="molecule type" value="Genomic_DNA"/>
</dbReference>